<evidence type="ECO:0000313" key="1">
    <source>
        <dbReference type="EMBL" id="MCF2562512.1"/>
    </source>
</evidence>
<protein>
    <submittedName>
        <fullName evidence="1">Cytidylate kinase-like family protein</fullName>
    </submittedName>
</protein>
<accession>A0ABS9CCN2</accession>
<evidence type="ECO:0000313" key="2">
    <source>
        <dbReference type="Proteomes" id="UP001200470"/>
    </source>
</evidence>
<proteinExistence type="predicted"/>
<keyword evidence="2" id="KW-1185">Reference proteome</keyword>
<dbReference type="Proteomes" id="UP001200470">
    <property type="component" value="Unassembled WGS sequence"/>
</dbReference>
<organism evidence="1 2">
    <name type="scientific">Xylanibacter brevis</name>
    <dbReference type="NCBI Taxonomy" id="83231"/>
    <lineage>
        <taxon>Bacteria</taxon>
        <taxon>Pseudomonadati</taxon>
        <taxon>Bacteroidota</taxon>
        <taxon>Bacteroidia</taxon>
        <taxon>Bacteroidales</taxon>
        <taxon>Prevotellaceae</taxon>
        <taxon>Xylanibacter</taxon>
    </lineage>
</organism>
<dbReference type="Pfam" id="PF13189">
    <property type="entry name" value="Cytidylate_kin2"/>
    <property type="match status" value="1"/>
</dbReference>
<dbReference type="SUPFAM" id="SSF52540">
    <property type="entry name" value="P-loop containing nucleoside triphosphate hydrolases"/>
    <property type="match status" value="1"/>
</dbReference>
<gene>
    <name evidence="1" type="ORF">I6E12_00060</name>
</gene>
<name>A0ABS9CCN2_9BACT</name>
<sequence>MLNNKIIINVGRQLGSGGHDIARMLAMDFNAKYYDKELLNLAAKESGFCEKFFEQNDEQRGFLRTLFHLHAPHMGDNNMYSNDFSQENLFKFQSDAIRKAAQESSCVFVGRCADYVLRDYPNVVNVFVTADMDFRIDQVMHKQNIGREEARKFIENGESKRAAYYNYYTGKKWGHASSYDLCIDSSKLGLQATEHIIADFIRKYLDLD</sequence>
<reference evidence="1 2" key="1">
    <citation type="submission" date="2020-12" db="EMBL/GenBank/DDBJ databases">
        <title>Whole genome sequences of gut porcine anaerobes.</title>
        <authorList>
            <person name="Kubasova T."/>
            <person name="Jahodarova E."/>
            <person name="Rychlik I."/>
        </authorList>
    </citation>
    <scope>NUCLEOTIDE SEQUENCE [LARGE SCALE GENOMIC DNA]</scope>
    <source>
        <strain evidence="1 2">An925</strain>
    </source>
</reference>
<dbReference type="InterPro" id="IPR027417">
    <property type="entry name" value="P-loop_NTPase"/>
</dbReference>
<comment type="caution">
    <text evidence="1">The sequence shown here is derived from an EMBL/GenBank/DDBJ whole genome shotgun (WGS) entry which is preliminary data.</text>
</comment>
<dbReference type="EMBL" id="JADYTN010000001">
    <property type="protein sequence ID" value="MCF2562512.1"/>
    <property type="molecule type" value="Genomic_DNA"/>
</dbReference>
<dbReference type="Gene3D" id="3.40.50.300">
    <property type="entry name" value="P-loop containing nucleotide triphosphate hydrolases"/>
    <property type="match status" value="1"/>
</dbReference>
<dbReference type="RefSeq" id="WP_094389453.1">
    <property type="nucleotide sequence ID" value="NZ_JADYTN010000001.1"/>
</dbReference>